<dbReference type="EMBL" id="NFKM01000009">
    <property type="protein sequence ID" value="OUP60637.1"/>
    <property type="molecule type" value="Genomic_DNA"/>
</dbReference>
<comment type="caution">
    <text evidence="1">The sequence shown here is derived from an EMBL/GenBank/DDBJ whole genome shotgun (WGS) entry which is preliminary data.</text>
</comment>
<name>A0A1Y4LVL0_9FIRM</name>
<evidence type="ECO:0000313" key="1">
    <source>
        <dbReference type="EMBL" id="OUP60637.1"/>
    </source>
</evidence>
<protein>
    <submittedName>
        <fullName evidence="1">Uncharacterized protein</fullName>
    </submittedName>
</protein>
<keyword evidence="2" id="KW-1185">Reference proteome</keyword>
<dbReference type="AlphaFoldDB" id="A0A1Y4LVL0"/>
<evidence type="ECO:0000313" key="2">
    <source>
        <dbReference type="Proteomes" id="UP000195447"/>
    </source>
</evidence>
<proteinExistence type="predicted"/>
<reference evidence="2" key="1">
    <citation type="submission" date="2017-04" db="EMBL/GenBank/DDBJ databases">
        <title>Function of individual gut microbiota members based on whole genome sequencing of pure cultures obtained from chicken caecum.</title>
        <authorList>
            <person name="Medvecky M."/>
            <person name="Cejkova D."/>
            <person name="Polansky O."/>
            <person name="Karasova D."/>
            <person name="Kubasova T."/>
            <person name="Cizek A."/>
            <person name="Rychlik I."/>
        </authorList>
    </citation>
    <scope>NUCLEOTIDE SEQUENCE [LARGE SCALE GENOMIC DNA]</scope>
    <source>
        <strain evidence="2">An178</strain>
    </source>
</reference>
<sequence>MERKRKTEHNDLLPKKGNPLHETVCYKIGGTVFEIETSCGGSELLYDKMKRLIKSETVKTPTDKEMTERYNVDLHNNLKEKFKII</sequence>
<accession>A0A1Y4LVL0</accession>
<dbReference type="Proteomes" id="UP000195447">
    <property type="component" value="Unassembled WGS sequence"/>
</dbReference>
<gene>
    <name evidence="1" type="ORF">B5F14_05685</name>
</gene>
<organism evidence="1 2">
    <name type="scientific">Faecalitalea cylindroides</name>
    <dbReference type="NCBI Taxonomy" id="39483"/>
    <lineage>
        <taxon>Bacteria</taxon>
        <taxon>Bacillati</taxon>
        <taxon>Bacillota</taxon>
        <taxon>Erysipelotrichia</taxon>
        <taxon>Erysipelotrichales</taxon>
        <taxon>Erysipelotrichaceae</taxon>
        <taxon>Faecalitalea</taxon>
    </lineage>
</organism>